<dbReference type="GO" id="GO:0042742">
    <property type="term" value="P:defense response to bacterium"/>
    <property type="evidence" value="ECO:0007669"/>
    <property type="project" value="UniProtKB-KW"/>
</dbReference>
<evidence type="ECO:0000313" key="11">
    <source>
        <dbReference type="Proteomes" id="UP001431783"/>
    </source>
</evidence>
<dbReference type="InterPro" id="IPR008597">
    <property type="entry name" value="Invert_lysozyme"/>
</dbReference>
<protein>
    <recommendedName>
        <fullName evidence="2">lysozyme</fullName>
        <ecNumber evidence="2">3.2.1.17</ecNumber>
    </recommendedName>
</protein>
<dbReference type="GO" id="GO:0003796">
    <property type="term" value="F:lysozyme activity"/>
    <property type="evidence" value="ECO:0007669"/>
    <property type="project" value="UniProtKB-EC"/>
</dbReference>
<keyword evidence="11" id="KW-1185">Reference proteome</keyword>
<keyword evidence="4" id="KW-0081">Bacteriolytic enzyme</keyword>
<evidence type="ECO:0000256" key="4">
    <source>
        <dbReference type="ARBA" id="ARBA00022638"/>
    </source>
</evidence>
<gene>
    <name evidence="10" type="ORF">WA026_001653</name>
</gene>
<feature type="disulfide bond" evidence="8">
    <location>
        <begin position="81"/>
        <end position="87"/>
    </location>
</feature>
<feature type="disulfide bond" evidence="8">
    <location>
        <begin position="31"/>
        <end position="112"/>
    </location>
</feature>
<comment type="caution">
    <text evidence="10">The sequence shown here is derived from an EMBL/GenBank/DDBJ whole genome shotgun (WGS) entry which is preliminary data.</text>
</comment>
<keyword evidence="3" id="KW-0929">Antimicrobial</keyword>
<accession>A0AAW1USK6</accession>
<evidence type="ECO:0000256" key="7">
    <source>
        <dbReference type="ARBA" id="ARBA00023295"/>
    </source>
</evidence>
<dbReference type="GO" id="GO:0031640">
    <property type="term" value="P:killing of cells of another organism"/>
    <property type="evidence" value="ECO:0007669"/>
    <property type="project" value="UniProtKB-KW"/>
</dbReference>
<dbReference type="Pfam" id="PF05497">
    <property type="entry name" value="Destabilase"/>
    <property type="match status" value="1"/>
</dbReference>
<keyword evidence="6 8" id="KW-1015">Disulfide bond</keyword>
<dbReference type="Proteomes" id="UP001431783">
    <property type="component" value="Unassembled WGS sequence"/>
</dbReference>
<dbReference type="EC" id="3.2.1.17" evidence="2"/>
<dbReference type="AlphaFoldDB" id="A0AAW1USK6"/>
<evidence type="ECO:0000256" key="9">
    <source>
        <dbReference type="SAM" id="SignalP"/>
    </source>
</evidence>
<evidence type="ECO:0000313" key="10">
    <source>
        <dbReference type="EMBL" id="KAK9883477.1"/>
    </source>
</evidence>
<keyword evidence="9" id="KW-0732">Signal</keyword>
<sequence>MKLLHLLFVFLVLIAYGEALKNLIGTPIQKCVNCLCHARSGCWSRFNCAKYSVGFEYWKTAGSPVLNVDDDPDAESSYKMCMANENCIVNTIAQYTSKFGEMDCNCDGKFDCKDRFAIHLQGANCANPNFGSRYARRFNECAASTGVADMLSSEGNGNCEVESV</sequence>
<feature type="disulfide bond" evidence="8">
    <location>
        <begin position="36"/>
        <end position="42"/>
    </location>
</feature>
<keyword evidence="7" id="KW-0326">Glycosidase</keyword>
<reference evidence="10 11" key="1">
    <citation type="submission" date="2023-03" db="EMBL/GenBank/DDBJ databases">
        <title>Genome insight into feeding habits of ladybird beetles.</title>
        <authorList>
            <person name="Li H.-S."/>
            <person name="Huang Y.-H."/>
            <person name="Pang H."/>
        </authorList>
    </citation>
    <scope>NUCLEOTIDE SEQUENCE [LARGE SCALE GENOMIC DNA]</scope>
    <source>
        <strain evidence="10">SYSU_2023b</strain>
        <tissue evidence="10">Whole body</tissue>
    </source>
</reference>
<dbReference type="Gene3D" id="1.10.530.10">
    <property type="match status" value="1"/>
</dbReference>
<feature type="signal peptide" evidence="9">
    <location>
        <begin position="1"/>
        <end position="19"/>
    </location>
</feature>
<evidence type="ECO:0000256" key="6">
    <source>
        <dbReference type="ARBA" id="ARBA00023157"/>
    </source>
</evidence>
<dbReference type="PROSITE" id="PS51909">
    <property type="entry name" value="LYSOZYME_I"/>
    <property type="match status" value="1"/>
</dbReference>
<evidence type="ECO:0000256" key="1">
    <source>
        <dbReference type="ARBA" id="ARBA00000632"/>
    </source>
</evidence>
<dbReference type="PANTHER" id="PTHR11195:SF13">
    <property type="entry name" value="INVERTEBRATE-TYPE LYSOZYME 2-RELATED"/>
    <property type="match status" value="1"/>
</dbReference>
<feature type="chain" id="PRO_5043699421" description="lysozyme" evidence="9">
    <location>
        <begin position="20"/>
        <end position="164"/>
    </location>
</feature>
<name>A0AAW1USK6_9CUCU</name>
<evidence type="ECO:0000256" key="8">
    <source>
        <dbReference type="PIRSR" id="PIRSR608597-3"/>
    </source>
</evidence>
<evidence type="ECO:0000256" key="3">
    <source>
        <dbReference type="ARBA" id="ARBA00022529"/>
    </source>
</evidence>
<keyword evidence="5" id="KW-0378">Hydrolase</keyword>
<comment type="catalytic activity">
    <reaction evidence="1">
        <text>Hydrolysis of (1-&gt;4)-beta-linkages between N-acetylmuramic acid and N-acetyl-D-glucosamine residues in a peptidoglycan and between N-acetyl-D-glucosamine residues in chitodextrins.</text>
        <dbReference type="EC" id="3.2.1.17"/>
    </reaction>
</comment>
<dbReference type="PANTHER" id="PTHR11195">
    <property type="entry name" value="DESTABILASE-RELATED"/>
    <property type="match status" value="1"/>
</dbReference>
<proteinExistence type="predicted"/>
<organism evidence="10 11">
    <name type="scientific">Henosepilachna vigintioctopunctata</name>
    <dbReference type="NCBI Taxonomy" id="420089"/>
    <lineage>
        <taxon>Eukaryota</taxon>
        <taxon>Metazoa</taxon>
        <taxon>Ecdysozoa</taxon>
        <taxon>Arthropoda</taxon>
        <taxon>Hexapoda</taxon>
        <taxon>Insecta</taxon>
        <taxon>Pterygota</taxon>
        <taxon>Neoptera</taxon>
        <taxon>Endopterygota</taxon>
        <taxon>Coleoptera</taxon>
        <taxon>Polyphaga</taxon>
        <taxon>Cucujiformia</taxon>
        <taxon>Coccinelloidea</taxon>
        <taxon>Coccinellidae</taxon>
        <taxon>Epilachninae</taxon>
        <taxon>Epilachnini</taxon>
        <taxon>Henosepilachna</taxon>
    </lineage>
</organism>
<evidence type="ECO:0000256" key="5">
    <source>
        <dbReference type="ARBA" id="ARBA00022801"/>
    </source>
</evidence>
<dbReference type="EMBL" id="JARQZJ010000091">
    <property type="protein sequence ID" value="KAK9883477.1"/>
    <property type="molecule type" value="Genomic_DNA"/>
</dbReference>
<evidence type="ECO:0000256" key="2">
    <source>
        <dbReference type="ARBA" id="ARBA00012732"/>
    </source>
</evidence>